<dbReference type="Pfam" id="PF20973">
    <property type="entry name" value="VUPS"/>
    <property type="match status" value="1"/>
</dbReference>
<dbReference type="GO" id="GO:1902201">
    <property type="term" value="P:negative regulation of bacterial-type flagellum-dependent cell motility"/>
    <property type="evidence" value="ECO:0007669"/>
    <property type="project" value="TreeGrafter"/>
</dbReference>
<dbReference type="GO" id="GO:0052621">
    <property type="term" value="F:diguanylate cyclase activity"/>
    <property type="evidence" value="ECO:0007669"/>
    <property type="project" value="TreeGrafter"/>
</dbReference>
<accession>A0A382ANQ4</accession>
<dbReference type="AlphaFoldDB" id="A0A382ANQ4"/>
<dbReference type="PANTHER" id="PTHR45138:SF9">
    <property type="entry name" value="DIGUANYLATE CYCLASE DGCM-RELATED"/>
    <property type="match status" value="1"/>
</dbReference>
<gene>
    <name evidence="4" type="ORF">METZ01_LOCUS155858</name>
</gene>
<dbReference type="GO" id="GO:0043709">
    <property type="term" value="P:cell adhesion involved in single-species biofilm formation"/>
    <property type="evidence" value="ECO:0007669"/>
    <property type="project" value="TreeGrafter"/>
</dbReference>
<feature type="transmembrane region" description="Helical" evidence="2">
    <location>
        <begin position="67"/>
        <end position="85"/>
    </location>
</feature>
<keyword evidence="2" id="KW-0472">Membrane</keyword>
<dbReference type="CDD" id="cd01949">
    <property type="entry name" value="GGDEF"/>
    <property type="match status" value="1"/>
</dbReference>
<evidence type="ECO:0000313" key="4">
    <source>
        <dbReference type="EMBL" id="SVB03004.1"/>
    </source>
</evidence>
<feature type="transmembrane region" description="Helical" evidence="2">
    <location>
        <begin position="34"/>
        <end position="55"/>
    </location>
</feature>
<keyword evidence="2" id="KW-0812">Transmembrane</keyword>
<dbReference type="InterPro" id="IPR029787">
    <property type="entry name" value="Nucleotide_cyclase"/>
</dbReference>
<feature type="coiled-coil region" evidence="1">
    <location>
        <begin position="240"/>
        <end position="274"/>
    </location>
</feature>
<feature type="transmembrane region" description="Helical" evidence="2">
    <location>
        <begin position="207"/>
        <end position="225"/>
    </location>
</feature>
<evidence type="ECO:0000256" key="2">
    <source>
        <dbReference type="SAM" id="Phobius"/>
    </source>
</evidence>
<proteinExistence type="predicted"/>
<feature type="transmembrane region" description="Helical" evidence="2">
    <location>
        <begin position="6"/>
        <end position="22"/>
    </location>
</feature>
<name>A0A382ANQ4_9ZZZZ</name>
<dbReference type="InterPro" id="IPR048533">
    <property type="entry name" value="VUPS"/>
</dbReference>
<dbReference type="GO" id="GO:0005886">
    <property type="term" value="C:plasma membrane"/>
    <property type="evidence" value="ECO:0007669"/>
    <property type="project" value="TreeGrafter"/>
</dbReference>
<dbReference type="PANTHER" id="PTHR45138">
    <property type="entry name" value="REGULATORY COMPONENTS OF SENSORY TRANSDUCTION SYSTEM"/>
    <property type="match status" value="1"/>
</dbReference>
<sequence length="476" mass="54533">MGLQFIYFVSFLSCVTLLLFFFHDLRIKNFRGPFVSLIVFLWFFSYLTGQLALSLNLALSTDFIIKIRYSSSFYTLIFVGILLVYITEGTRAARNLILVSIGAQFMIVVMQIFVHHLAYPLLPTEYHSAALAIFNPSYFRIFISIISAIAGLFFAVFFYQFLVNNIKNLPNGILLFLSLIVSMLLDSFIFVAGTRWGSFASTFSSHIIFKTLIVSFITIPLSFYLNRFQRIGHLSLNRGSLDIFRMLASLEEDLEQANKELREYALNLEKNVKERTQHLIKANIKLEQEIKLRETTEDKLKVAISKLEYLANTDALTGLYNRKYLEEVINIITAQSKRTGLTYGVLMLDIDHFKSVNDTYGHDVGDNVIRILAQTLKEKTRNSDICIRYGGEEFVILLYNCDLNYINQIAQNIRHGFMNKKIPAATTIIQKTVSIGTAIFPTNYNDLMKCIKYADLALYEAKETGRNKVVPFNETL</sequence>
<evidence type="ECO:0000256" key="1">
    <source>
        <dbReference type="SAM" id="Coils"/>
    </source>
</evidence>
<keyword evidence="2" id="KW-1133">Transmembrane helix</keyword>
<dbReference type="SUPFAM" id="SSF55073">
    <property type="entry name" value="Nucleotide cyclase"/>
    <property type="match status" value="1"/>
</dbReference>
<dbReference type="Pfam" id="PF00990">
    <property type="entry name" value="GGDEF"/>
    <property type="match status" value="1"/>
</dbReference>
<feature type="non-terminal residue" evidence="4">
    <location>
        <position position="476"/>
    </location>
</feature>
<dbReference type="FunFam" id="3.30.70.270:FF:000001">
    <property type="entry name" value="Diguanylate cyclase domain protein"/>
    <property type="match status" value="1"/>
</dbReference>
<feature type="transmembrane region" description="Helical" evidence="2">
    <location>
        <begin position="138"/>
        <end position="162"/>
    </location>
</feature>
<dbReference type="NCBIfam" id="TIGR00254">
    <property type="entry name" value="GGDEF"/>
    <property type="match status" value="1"/>
</dbReference>
<organism evidence="4">
    <name type="scientific">marine metagenome</name>
    <dbReference type="NCBI Taxonomy" id="408172"/>
    <lineage>
        <taxon>unclassified sequences</taxon>
        <taxon>metagenomes</taxon>
        <taxon>ecological metagenomes</taxon>
    </lineage>
</organism>
<dbReference type="InterPro" id="IPR050469">
    <property type="entry name" value="Diguanylate_Cyclase"/>
</dbReference>
<dbReference type="InterPro" id="IPR000160">
    <property type="entry name" value="GGDEF_dom"/>
</dbReference>
<dbReference type="PROSITE" id="PS50887">
    <property type="entry name" value="GGDEF"/>
    <property type="match status" value="1"/>
</dbReference>
<feature type="domain" description="GGDEF" evidence="3">
    <location>
        <begin position="341"/>
        <end position="474"/>
    </location>
</feature>
<feature type="transmembrane region" description="Helical" evidence="2">
    <location>
        <begin position="97"/>
        <end position="118"/>
    </location>
</feature>
<dbReference type="Gene3D" id="3.30.70.270">
    <property type="match status" value="1"/>
</dbReference>
<reference evidence="4" key="1">
    <citation type="submission" date="2018-05" db="EMBL/GenBank/DDBJ databases">
        <authorList>
            <person name="Lanie J.A."/>
            <person name="Ng W.-L."/>
            <person name="Kazmierczak K.M."/>
            <person name="Andrzejewski T.M."/>
            <person name="Davidsen T.M."/>
            <person name="Wayne K.J."/>
            <person name="Tettelin H."/>
            <person name="Glass J.I."/>
            <person name="Rusch D."/>
            <person name="Podicherti R."/>
            <person name="Tsui H.-C.T."/>
            <person name="Winkler M.E."/>
        </authorList>
    </citation>
    <scope>NUCLEOTIDE SEQUENCE</scope>
</reference>
<protein>
    <recommendedName>
        <fullName evidence="3">GGDEF domain-containing protein</fullName>
    </recommendedName>
</protein>
<dbReference type="EMBL" id="UINC01026126">
    <property type="protein sequence ID" value="SVB03004.1"/>
    <property type="molecule type" value="Genomic_DNA"/>
</dbReference>
<dbReference type="SMART" id="SM00267">
    <property type="entry name" value="GGDEF"/>
    <property type="match status" value="1"/>
</dbReference>
<evidence type="ECO:0000259" key="3">
    <source>
        <dbReference type="PROSITE" id="PS50887"/>
    </source>
</evidence>
<dbReference type="InterPro" id="IPR043128">
    <property type="entry name" value="Rev_trsase/Diguanyl_cyclase"/>
</dbReference>
<keyword evidence="1" id="KW-0175">Coiled coil</keyword>
<feature type="transmembrane region" description="Helical" evidence="2">
    <location>
        <begin position="174"/>
        <end position="195"/>
    </location>
</feature>